<dbReference type="InterPro" id="IPR009003">
    <property type="entry name" value="Peptidase_S1_PA"/>
</dbReference>
<accession>A0ABD0M6W1</accession>
<dbReference type="SUPFAM" id="SSF50494">
    <property type="entry name" value="Trypsin-like serine proteases"/>
    <property type="match status" value="1"/>
</dbReference>
<feature type="non-terminal residue" evidence="1">
    <location>
        <position position="1"/>
    </location>
</feature>
<dbReference type="Proteomes" id="UP001519460">
    <property type="component" value="Unassembled WGS sequence"/>
</dbReference>
<comment type="caution">
    <text evidence="1">The sequence shown here is derived from an EMBL/GenBank/DDBJ whole genome shotgun (WGS) entry which is preliminary data.</text>
</comment>
<reference evidence="1 2" key="1">
    <citation type="journal article" date="2023" name="Sci. Data">
        <title>Genome assembly of the Korean intertidal mud-creeper Batillaria attramentaria.</title>
        <authorList>
            <person name="Patra A.K."/>
            <person name="Ho P.T."/>
            <person name="Jun S."/>
            <person name="Lee S.J."/>
            <person name="Kim Y."/>
            <person name="Won Y.J."/>
        </authorList>
    </citation>
    <scope>NUCLEOTIDE SEQUENCE [LARGE SCALE GENOMIC DNA]</scope>
    <source>
        <strain evidence="1">Wonlab-2016</strain>
    </source>
</reference>
<protein>
    <submittedName>
        <fullName evidence="1">Uncharacterized protein</fullName>
    </submittedName>
</protein>
<dbReference type="InterPro" id="IPR043504">
    <property type="entry name" value="Peptidase_S1_PA_chymotrypsin"/>
</dbReference>
<organism evidence="1 2">
    <name type="scientific">Batillaria attramentaria</name>
    <dbReference type="NCBI Taxonomy" id="370345"/>
    <lineage>
        <taxon>Eukaryota</taxon>
        <taxon>Metazoa</taxon>
        <taxon>Spiralia</taxon>
        <taxon>Lophotrochozoa</taxon>
        <taxon>Mollusca</taxon>
        <taxon>Gastropoda</taxon>
        <taxon>Caenogastropoda</taxon>
        <taxon>Sorbeoconcha</taxon>
        <taxon>Cerithioidea</taxon>
        <taxon>Batillariidae</taxon>
        <taxon>Batillaria</taxon>
    </lineage>
</organism>
<name>A0ABD0M6W1_9CAEN</name>
<keyword evidence="2" id="KW-1185">Reference proteome</keyword>
<dbReference type="AlphaFoldDB" id="A0ABD0M6W1"/>
<evidence type="ECO:0000313" key="1">
    <source>
        <dbReference type="EMBL" id="KAK7507503.1"/>
    </source>
</evidence>
<dbReference type="Gene3D" id="2.40.10.10">
    <property type="entry name" value="Trypsin-like serine proteases"/>
    <property type="match status" value="1"/>
</dbReference>
<evidence type="ECO:0000313" key="2">
    <source>
        <dbReference type="Proteomes" id="UP001519460"/>
    </source>
</evidence>
<dbReference type="EMBL" id="JACVVK020000004">
    <property type="protein sequence ID" value="KAK7507503.1"/>
    <property type="molecule type" value="Genomic_DNA"/>
</dbReference>
<gene>
    <name evidence="1" type="ORF">BaRGS_00001438</name>
</gene>
<sequence length="245" mass="24619">CRVQSLMRRMVGGTTADGCNYPSLVSITSYGFTVCNGVYSNGAIIVPDSCAGYMEYFNAYSGGDMTITAGDGTSTVIAKDDISAGISSVTANGDGTSTVTLSTDFTGGCVTNVEVYDPATHSVADVAASCRVVSYGGTSDVPEPLPGQPSETPLVSNPTLDCCDQLLPQLSTQVIGGDLSAAAGTYTCTATDAAMCAGDLGAPVYCTDDNTGADVLVGMVVNSGCLAGETFVSLDLTGGSLTGFS</sequence>
<proteinExistence type="predicted"/>